<dbReference type="Gene3D" id="3.30.70.1320">
    <property type="entry name" value="Multidrug efflux transporter AcrB pore domain like"/>
    <property type="match status" value="1"/>
</dbReference>
<feature type="transmembrane region" description="Helical" evidence="1">
    <location>
        <begin position="1016"/>
        <end position="1039"/>
    </location>
</feature>
<feature type="transmembrane region" description="Helical" evidence="1">
    <location>
        <begin position="340"/>
        <end position="359"/>
    </location>
</feature>
<keyword evidence="1" id="KW-1133">Transmembrane helix</keyword>
<evidence type="ECO:0000313" key="2">
    <source>
        <dbReference type="EMBL" id="MFL9924573.1"/>
    </source>
</evidence>
<proteinExistence type="predicted"/>
<sequence>MWFTRISIGNPVLATMMMLAFVVLGLFSYQRMRVDQFPDITFPVVVVQTTYPGASPENVESDVTRKIEESVNTINGINSLTSHSYEGLSVVIVEFDLTVDPSQGAQDVREKVALVRAAFRKEVDEPRITRFDPADQPIFSISVTNAPDARPRTLRELTTISDQVIKKRLENVRGVGSVTLVGGVKREVNIYVKPAEMEALGIGVNQIVDAVKNENQELPTGAIRTADAEKTVQVQGRVRNPEDFKRIIVARRGGQPVTLEQVARVVDGQEEQETLALYNGQRTLALDILKAQGQNTIDVADGLKRAISDMQPSLKQLYPGVTLQVVKDGSRQIRTGVENVRRTLLEGAVLTIIIVFLFLNSWRSTVITGLTLPVALIGTFLFMYMFGFTINMITLMALSLCVGLLIDDAIVVRENIVRHAGMRVNGRYKSHRTAALEGTAEIGLAVLATTFSIVAVFLPVGFMGGIIGRFFHQFGITVTAAVLISMFVSFTLDPMLSSIWPDPDVHQGENRQRRGWYDRSIGRVLQQFDRMVQWLSARYQNMLKWSLQHRVLTLLLALLTFLAGFALPASGLIGSEFVPQADYSESGVTFYTPVGSSLELTESKVHQVEAVLRQFPEITDIYSTVNTGNAQGKNYATVFIRLKPRNQRSISTTQMAPMLRDRLAQVAGITVTHVGTLDGVGGDNKQVRFSLLGPDLQQLARLSDQVQQKLKAMPGVVDLDSSLKAQKPTIAVEPKRDIGSDLGIGVAQLGAALSPLLAGEAASSWRAPDDENYDVNVRLSPDDRNTVDDLSRLMLASTLSNADGTPRMVPLRQVADIRETVGANQINRRDLNREVELSANASGRSAGQINAEIKTMLDGMHWPPGYRYQIGGSTKSMNESFGYAVGALALAIVFIYMILASQFASFLQPIAIMSSLPLTLIGVFLALMFFRSTLNMFSIIGFIMLMGLVTKNAILLVDFANQARKEGMERGAALLEAAHVRLRPILMTTLAMVFGMVPLAFGVAEGSEQRAPMGQAVIGGIITSSLLTLVVVPVAYTYLDDLGAWVQRKWRGAGSEDARSEAERDRDS</sequence>
<keyword evidence="1" id="KW-0812">Transmembrane</keyword>
<dbReference type="RefSeq" id="WP_408157351.1">
    <property type="nucleotide sequence ID" value="NZ_JAQQFM010000004.1"/>
</dbReference>
<feature type="transmembrane region" description="Helical" evidence="1">
    <location>
        <begin position="433"/>
        <end position="458"/>
    </location>
</feature>
<feature type="transmembrane region" description="Helical" evidence="1">
    <location>
        <begin position="936"/>
        <end position="961"/>
    </location>
</feature>
<accession>A0ABW9A6R0</accession>
<dbReference type="Gene3D" id="3.30.70.1430">
    <property type="entry name" value="Multidrug efflux transporter AcrB pore domain"/>
    <property type="match status" value="2"/>
</dbReference>
<dbReference type="Pfam" id="PF00873">
    <property type="entry name" value="ACR_tran"/>
    <property type="match status" value="1"/>
</dbReference>
<dbReference type="PANTHER" id="PTHR32063:SF0">
    <property type="entry name" value="SWARMING MOTILITY PROTEIN SWRC"/>
    <property type="match status" value="1"/>
</dbReference>
<feature type="transmembrane region" description="Helical" evidence="1">
    <location>
        <begin position="470"/>
        <end position="492"/>
    </location>
</feature>
<dbReference type="Proteomes" id="UP001629246">
    <property type="component" value="Unassembled WGS sequence"/>
</dbReference>
<dbReference type="SUPFAM" id="SSF82866">
    <property type="entry name" value="Multidrug efflux transporter AcrB transmembrane domain"/>
    <property type="match status" value="2"/>
</dbReference>
<feature type="transmembrane region" description="Helical" evidence="1">
    <location>
        <begin position="551"/>
        <end position="573"/>
    </location>
</feature>
<dbReference type="SUPFAM" id="SSF82714">
    <property type="entry name" value="Multidrug efflux transporter AcrB TolC docking domain, DN and DC subdomains"/>
    <property type="match status" value="2"/>
</dbReference>
<dbReference type="Gene3D" id="3.30.2090.10">
    <property type="entry name" value="Multidrug efflux transporter AcrB TolC docking domain, DN and DC subdomains"/>
    <property type="match status" value="2"/>
</dbReference>
<keyword evidence="1" id="KW-0472">Membrane</keyword>
<feature type="transmembrane region" description="Helical" evidence="1">
    <location>
        <begin position="366"/>
        <end position="386"/>
    </location>
</feature>
<reference evidence="2 3" key="1">
    <citation type="journal article" date="2024" name="Chem. Sci.">
        <title>Discovery of megapolipeptins by genome mining of a Burkholderiales bacteria collection.</title>
        <authorList>
            <person name="Paulo B.S."/>
            <person name="Recchia M.J.J."/>
            <person name="Lee S."/>
            <person name="Fergusson C.H."/>
            <person name="Romanowski S.B."/>
            <person name="Hernandez A."/>
            <person name="Krull N."/>
            <person name="Liu D.Y."/>
            <person name="Cavanagh H."/>
            <person name="Bos A."/>
            <person name="Gray C.A."/>
            <person name="Murphy B.T."/>
            <person name="Linington R.G."/>
            <person name="Eustaquio A.S."/>
        </authorList>
    </citation>
    <scope>NUCLEOTIDE SEQUENCE [LARGE SCALE GENOMIC DNA]</scope>
    <source>
        <strain evidence="2 3">RL21-008-BIB-A</strain>
    </source>
</reference>
<organism evidence="2 3">
    <name type="scientific">Herbaspirillum lusitanum</name>
    <dbReference type="NCBI Taxonomy" id="213312"/>
    <lineage>
        <taxon>Bacteria</taxon>
        <taxon>Pseudomonadati</taxon>
        <taxon>Pseudomonadota</taxon>
        <taxon>Betaproteobacteria</taxon>
        <taxon>Burkholderiales</taxon>
        <taxon>Oxalobacteraceae</taxon>
        <taxon>Herbaspirillum</taxon>
    </lineage>
</organism>
<feature type="transmembrane region" description="Helical" evidence="1">
    <location>
        <begin position="881"/>
        <end position="899"/>
    </location>
</feature>
<feature type="transmembrane region" description="Helical" evidence="1">
    <location>
        <begin position="982"/>
        <end position="1004"/>
    </location>
</feature>
<dbReference type="EMBL" id="JAQQFM010000004">
    <property type="protein sequence ID" value="MFL9924573.1"/>
    <property type="molecule type" value="Genomic_DNA"/>
</dbReference>
<dbReference type="InterPro" id="IPR001036">
    <property type="entry name" value="Acrflvin-R"/>
</dbReference>
<keyword evidence="3" id="KW-1185">Reference proteome</keyword>
<dbReference type="Gene3D" id="3.30.70.1440">
    <property type="entry name" value="Multidrug efflux transporter AcrB pore domain"/>
    <property type="match status" value="1"/>
</dbReference>
<dbReference type="SUPFAM" id="SSF82693">
    <property type="entry name" value="Multidrug efflux transporter AcrB pore domain, PN1, PN2, PC1 and PC2 subdomains"/>
    <property type="match status" value="3"/>
</dbReference>
<dbReference type="PANTHER" id="PTHR32063">
    <property type="match status" value="1"/>
</dbReference>
<dbReference type="Gene3D" id="1.20.1640.10">
    <property type="entry name" value="Multidrug efflux transporter AcrB transmembrane domain"/>
    <property type="match status" value="2"/>
</dbReference>
<dbReference type="PRINTS" id="PR00702">
    <property type="entry name" value="ACRIFLAVINRP"/>
</dbReference>
<evidence type="ECO:0000256" key="1">
    <source>
        <dbReference type="SAM" id="Phobius"/>
    </source>
</evidence>
<feature type="transmembrane region" description="Helical" evidence="1">
    <location>
        <begin position="392"/>
        <end position="412"/>
    </location>
</feature>
<comment type="caution">
    <text evidence="2">The sequence shown here is derived from an EMBL/GenBank/DDBJ whole genome shotgun (WGS) entry which is preliminary data.</text>
</comment>
<feature type="transmembrane region" description="Helical" evidence="1">
    <location>
        <begin position="911"/>
        <end position="930"/>
    </location>
</feature>
<protein>
    <submittedName>
        <fullName evidence="2">Efflux RND transporter permease subunit</fullName>
    </submittedName>
</protein>
<name>A0ABW9A6R0_9BURK</name>
<feature type="transmembrane region" description="Helical" evidence="1">
    <location>
        <begin position="12"/>
        <end position="29"/>
    </location>
</feature>
<dbReference type="InterPro" id="IPR027463">
    <property type="entry name" value="AcrB_DN_DC_subdom"/>
</dbReference>
<evidence type="ECO:0000313" key="3">
    <source>
        <dbReference type="Proteomes" id="UP001629246"/>
    </source>
</evidence>
<gene>
    <name evidence="2" type="ORF">PQR62_09875</name>
</gene>